<name>A0A7L9FFW4_9CREN</name>
<dbReference type="Gene3D" id="3.60.20.10">
    <property type="entry name" value="Glutamine Phosphoribosylpyrophosphate, subunit 1, domain 1"/>
    <property type="match status" value="1"/>
</dbReference>
<evidence type="ECO:0000313" key="12">
    <source>
        <dbReference type="Proteomes" id="UP000594121"/>
    </source>
</evidence>
<dbReference type="Pfam" id="PF00227">
    <property type="entry name" value="Proteasome"/>
    <property type="match status" value="1"/>
</dbReference>
<accession>A0A7L9FFW4</accession>
<dbReference type="KEGG" id="thel:IG193_05590"/>
<feature type="active site" description="Nucleophile" evidence="10">
    <location>
        <position position="10"/>
    </location>
</feature>
<evidence type="ECO:0000256" key="5">
    <source>
        <dbReference type="ARBA" id="ARBA00022801"/>
    </source>
</evidence>
<dbReference type="InParanoid" id="A0A7L9FFW4"/>
<dbReference type="InterPro" id="IPR023333">
    <property type="entry name" value="Proteasome_suB-type"/>
</dbReference>
<evidence type="ECO:0000256" key="7">
    <source>
        <dbReference type="ARBA" id="ARBA00022942"/>
    </source>
</evidence>
<comment type="subunit">
    <text evidence="9">The 20S proteasome core is composed of 14 alpha and 14 beta subunits that assemble into four stacked heptameric rings, resulting in a barrel-shaped structure. The two inner rings, each composed of seven catalytic beta subunits, are sandwiched by two outer rings, each composed of seven alpha subunits. The catalytic chamber with the active sites is on the inside of the barrel. Has a gated structure, the ends of the cylinder being occluded by the N-termini of the alpha-subunits. Is capped at one or both ends by the proteasome regulatory ATPase, PAN.</text>
</comment>
<dbReference type="EMBL" id="CP062310">
    <property type="protein sequence ID" value="QOJ78242.1"/>
    <property type="molecule type" value="Genomic_DNA"/>
</dbReference>
<proteinExistence type="inferred from homology"/>
<keyword evidence="3 9" id="KW-0645">Protease</keyword>
<comment type="function">
    <text evidence="9">Component of the proteasome core, a large protease complex with broad specificity involved in protein degradation.</text>
</comment>
<comment type="subcellular location">
    <subcellularLocation>
        <location evidence="9">Cytoplasm</location>
    </subcellularLocation>
</comment>
<dbReference type="GO" id="GO:0010498">
    <property type="term" value="P:proteasomal protein catabolic process"/>
    <property type="evidence" value="ECO:0007669"/>
    <property type="project" value="UniProtKB-UniRule"/>
</dbReference>
<comment type="similarity">
    <text evidence="9">Belongs to the peptidase T1B family.</text>
</comment>
<dbReference type="FunCoup" id="A0A7L9FFW4">
    <property type="interactions" value="162"/>
</dbReference>
<dbReference type="GO" id="GO:0004298">
    <property type="term" value="F:threonine-type endopeptidase activity"/>
    <property type="evidence" value="ECO:0007669"/>
    <property type="project" value="UniProtKB-UniRule"/>
</dbReference>
<reference evidence="11 12" key="1">
    <citation type="submission" date="2020-10" db="EMBL/GenBank/DDBJ databases">
        <title>Thermofilum lucidum 3507LT sp. nov. a novel member of Thermofilaceae family isolated from Chile hot spring, and proposal of description order Thermofilales.</title>
        <authorList>
            <person name="Zayulina K.S."/>
            <person name="Elcheninov A.G."/>
            <person name="Toshchakov S.V."/>
            <person name="Kublanov I.V."/>
        </authorList>
    </citation>
    <scope>NUCLEOTIDE SEQUENCE [LARGE SCALE GENOMIC DNA]</scope>
    <source>
        <strain evidence="11 12">3507LT</strain>
    </source>
</reference>
<keyword evidence="7 9" id="KW-0647">Proteasome</keyword>
<keyword evidence="12" id="KW-1185">Reference proteome</keyword>
<protein>
    <recommendedName>
        <fullName evidence="9">Proteasome subunit beta</fullName>
        <ecNumber evidence="9">3.4.25.1</ecNumber>
    </recommendedName>
    <alternativeName>
        <fullName evidence="9">20S proteasome beta subunit</fullName>
    </alternativeName>
    <alternativeName>
        <fullName evidence="9">Proteasome core protein PsmB</fullName>
    </alternativeName>
</protein>
<dbReference type="AlphaFoldDB" id="A0A7L9FFW4"/>
<dbReference type="EC" id="3.4.25.1" evidence="9"/>
<dbReference type="GO" id="GO:0005737">
    <property type="term" value="C:cytoplasm"/>
    <property type="evidence" value="ECO:0007669"/>
    <property type="project" value="UniProtKB-SubCell"/>
</dbReference>
<dbReference type="PROSITE" id="PS51476">
    <property type="entry name" value="PROTEASOME_BETA_2"/>
    <property type="match status" value="1"/>
</dbReference>
<dbReference type="PROSITE" id="PS00854">
    <property type="entry name" value="PROTEASOME_BETA_1"/>
    <property type="match status" value="1"/>
</dbReference>
<evidence type="ECO:0000256" key="9">
    <source>
        <dbReference type="HAMAP-Rule" id="MF_02113"/>
    </source>
</evidence>
<dbReference type="SUPFAM" id="SSF56235">
    <property type="entry name" value="N-terminal nucleophile aminohydrolases (Ntn hydrolases)"/>
    <property type="match status" value="1"/>
</dbReference>
<keyword evidence="8 9" id="KW-0865">Zymogen</keyword>
<dbReference type="InterPro" id="IPR029055">
    <property type="entry name" value="Ntn_hydrolases_N"/>
</dbReference>
<evidence type="ECO:0000313" key="11">
    <source>
        <dbReference type="EMBL" id="QOJ78242.1"/>
    </source>
</evidence>
<comment type="catalytic activity">
    <reaction evidence="1 9">
        <text>Cleavage of peptide bonds with very broad specificity.</text>
        <dbReference type="EC" id="3.4.25.1"/>
    </reaction>
</comment>
<evidence type="ECO:0000256" key="1">
    <source>
        <dbReference type="ARBA" id="ARBA00001198"/>
    </source>
</evidence>
<keyword evidence="2 9" id="KW-0963">Cytoplasm</keyword>
<feature type="propeptide" id="PRO_5029984228" description="Removed in mature form; by autocatalysis" evidence="9">
    <location>
        <begin position="1"/>
        <end position="8"/>
    </location>
</feature>
<evidence type="ECO:0000256" key="4">
    <source>
        <dbReference type="ARBA" id="ARBA00022698"/>
    </source>
</evidence>
<organism evidence="11 12">
    <name type="scientific">Infirmifilum lucidum</name>
    <dbReference type="NCBI Taxonomy" id="2776706"/>
    <lineage>
        <taxon>Archaea</taxon>
        <taxon>Thermoproteota</taxon>
        <taxon>Thermoprotei</taxon>
        <taxon>Thermofilales</taxon>
        <taxon>Thermofilaceae</taxon>
        <taxon>Infirmifilum</taxon>
    </lineage>
</organism>
<evidence type="ECO:0000256" key="8">
    <source>
        <dbReference type="ARBA" id="ARBA00023145"/>
    </source>
</evidence>
<dbReference type="InterPro" id="IPR019983">
    <property type="entry name" value="Pept_T1A_Psome_bsu_arc"/>
</dbReference>
<dbReference type="InterPro" id="IPR016050">
    <property type="entry name" value="Proteasome_bsu_CS"/>
</dbReference>
<dbReference type="HAMAP" id="MF_02113_A">
    <property type="entry name" value="Proteasome_B_A"/>
    <property type="match status" value="1"/>
</dbReference>
<dbReference type="InterPro" id="IPR000243">
    <property type="entry name" value="Pept_T1A_subB"/>
</dbReference>
<evidence type="ECO:0000256" key="3">
    <source>
        <dbReference type="ARBA" id="ARBA00022670"/>
    </source>
</evidence>
<dbReference type="InterPro" id="IPR001353">
    <property type="entry name" value="Proteasome_sua/b"/>
</dbReference>
<dbReference type="GO" id="GO:0019774">
    <property type="term" value="C:proteasome core complex, beta-subunit complex"/>
    <property type="evidence" value="ECO:0007669"/>
    <property type="project" value="UniProtKB-UniRule"/>
</dbReference>
<dbReference type="RefSeq" id="WP_192818214.1">
    <property type="nucleotide sequence ID" value="NZ_CP062310.1"/>
</dbReference>
<keyword evidence="4 9" id="KW-0888">Threonine protease</keyword>
<sequence length="202" mass="21831">MSEVEVLPGTTVGVKVVDGVVLAAEKRVSYGLYLMSKSGKKVYRILDRMGLASAGLIADMQTLARIIEAEMRIYELDAGITPSVWTAAKLLSYVLYERRLFPYFAEIIVGGMDETGSHLYSLDPIGAIIEDDYVALGSGSRLAISIIESSYSSSMSLDDAEKLAIKAIEAAMKRDAASGDGIDVLTISKKSVSEKSLTWPLH</sequence>
<comment type="activity regulation">
    <text evidence="9">The formation of the proteasomal ATPase PAN-20S proteasome complex, via the docking of the C-termini of PAN into the intersubunit pockets in the alpha-rings, triggers opening of the gate for substrate entry. Interconversion between the open-gate and close-gate conformations leads to a dynamic regulation of the 20S proteasome proteolysis activity.</text>
</comment>
<dbReference type="PANTHER" id="PTHR32194">
    <property type="entry name" value="METALLOPROTEASE TLDD"/>
    <property type="match status" value="1"/>
</dbReference>
<dbReference type="PANTHER" id="PTHR32194:SF0">
    <property type="entry name" value="ATP-DEPENDENT PROTEASE SUBUNIT HSLV"/>
    <property type="match status" value="1"/>
</dbReference>
<dbReference type="NCBIfam" id="TIGR03634">
    <property type="entry name" value="arc_protsome_B"/>
    <property type="match status" value="1"/>
</dbReference>
<gene>
    <name evidence="9 11" type="primary">psmB</name>
    <name evidence="11" type="ORF">IG193_05590</name>
</gene>
<keyword evidence="5 9" id="KW-0378">Hydrolase</keyword>
<evidence type="ECO:0000256" key="6">
    <source>
        <dbReference type="ARBA" id="ARBA00022813"/>
    </source>
</evidence>
<evidence type="ECO:0000256" key="2">
    <source>
        <dbReference type="ARBA" id="ARBA00022490"/>
    </source>
</evidence>
<keyword evidence="6 9" id="KW-0068">Autocatalytic cleavage</keyword>
<feature type="chain" id="PRO_5029984229" description="Proteasome subunit beta" evidence="9">
    <location>
        <begin position="9"/>
        <end position="202"/>
    </location>
</feature>
<dbReference type="Proteomes" id="UP000594121">
    <property type="component" value="Chromosome"/>
</dbReference>
<comment type="caution">
    <text evidence="9">Lacks conserved residue(s) required for the propagation of feature annotation.</text>
</comment>
<dbReference type="PRINTS" id="PR00141">
    <property type="entry name" value="PROTEASOME"/>
</dbReference>
<dbReference type="GeneID" id="59149348"/>
<evidence type="ECO:0000256" key="10">
    <source>
        <dbReference type="PIRSR" id="PIRSR600243-1"/>
    </source>
</evidence>